<evidence type="ECO:0000313" key="5">
    <source>
        <dbReference type="Proteomes" id="UP000070505"/>
    </source>
</evidence>
<organism evidence="4 5">
    <name type="scientific">Gardnerella vaginalis</name>
    <dbReference type="NCBI Taxonomy" id="2702"/>
    <lineage>
        <taxon>Bacteria</taxon>
        <taxon>Bacillati</taxon>
        <taxon>Actinomycetota</taxon>
        <taxon>Actinomycetes</taxon>
        <taxon>Bifidobacteriales</taxon>
        <taxon>Bifidobacteriaceae</taxon>
        <taxon>Gardnerella</taxon>
    </lineage>
</organism>
<dbReference type="EMBL" id="LSRC01000017">
    <property type="protein sequence ID" value="KXI18045.1"/>
    <property type="molecule type" value="Genomic_DNA"/>
</dbReference>
<protein>
    <submittedName>
        <fullName evidence="4">Shikimate dehydrogenase substrate binding domain protein</fullName>
    </submittedName>
</protein>
<dbReference type="GO" id="GO:0050661">
    <property type="term" value="F:NADP binding"/>
    <property type="evidence" value="ECO:0007669"/>
    <property type="project" value="TreeGrafter"/>
</dbReference>
<keyword evidence="2" id="KW-0028">Amino-acid biosynthesis</keyword>
<dbReference type="Gene3D" id="3.40.50.10860">
    <property type="entry name" value="Leucine Dehydrogenase, chain A, domain 1"/>
    <property type="match status" value="1"/>
</dbReference>
<dbReference type="InterPro" id="IPR022893">
    <property type="entry name" value="Shikimate_DH_fam"/>
</dbReference>
<dbReference type="SUPFAM" id="SSF51735">
    <property type="entry name" value="NAD(P)-binding Rossmann-fold domains"/>
    <property type="match status" value="1"/>
</dbReference>
<dbReference type="SUPFAM" id="SSF53223">
    <property type="entry name" value="Aminoacid dehydrogenase-like, N-terminal domain"/>
    <property type="match status" value="1"/>
</dbReference>
<evidence type="ECO:0000313" key="4">
    <source>
        <dbReference type="EMBL" id="KXI18045.1"/>
    </source>
</evidence>
<sequence length="422" mass="46425">MIGENMCEIFHCAVLGDPISHSLSPVLHNAAYKALGLTNWQYSKEKVSETELADFILKLDDSWKGLSLTMPLKKAVMKLGTPCDYWSSALRVANTVIFTTNPAIASPCQIELCNTDVNGIIAVFIRALRERISQVKKAVIIGSGNTASSAMAALIEIAQASKLEKVQVVARTDNNGSVKGVERFNNILRTYCADFPNSRSIEPCLESNKIQSNENHGIKSNGIHDFQINKIQSNANNANYESVQGIEFPIFSEDVTAKFADYSAKKLCAEKLSEYDESLILQSLSSLDAIRAISEADIVISTVPAHVADLIALALKAYCQNRCVKSLGVLLDVVYDPRPSMLLSAFSQYGLAIGGEEMLLYQALEQVKLMTFAYRNSKENFANCFANCGENCFANALKKDSDKATDYDKLSSYMRKELEEAL</sequence>
<proteinExistence type="predicted"/>
<keyword evidence="2" id="KW-0057">Aromatic amino acid biosynthesis</keyword>
<reference evidence="5" key="1">
    <citation type="submission" date="2016-02" db="EMBL/GenBank/DDBJ databases">
        <authorList>
            <person name="Mitreva M."/>
            <person name="Pepin K.H."/>
            <person name="Mihindukulasuriya K.A."/>
            <person name="Fulton R."/>
            <person name="Fronick C."/>
            <person name="O'Laughlin M."/>
            <person name="Miner T."/>
            <person name="Herter B."/>
            <person name="Rosa B.A."/>
            <person name="Cordes M."/>
            <person name="Tomlinson C."/>
            <person name="Wollam A."/>
            <person name="Palsikar V.B."/>
            <person name="Mardis E.R."/>
            <person name="Wilson R.K."/>
        </authorList>
    </citation>
    <scope>NUCLEOTIDE SEQUENCE [LARGE SCALE GENOMIC DNA]</scope>
    <source>
        <strain evidence="5">CMW7778B</strain>
    </source>
</reference>
<dbReference type="Gene3D" id="3.40.50.720">
    <property type="entry name" value="NAD(P)-binding Rossmann-like Domain"/>
    <property type="match status" value="2"/>
</dbReference>
<dbReference type="PATRIC" id="fig|2702.101.peg.429"/>
<dbReference type="InterPro" id="IPR013708">
    <property type="entry name" value="Shikimate_DH-bd_N"/>
</dbReference>
<accession>A0A135Z8T2</accession>
<name>A0A135Z8T2_GARVA</name>
<feature type="domain" description="Shikimate dehydrogenase substrate binding N-terminal" evidence="3">
    <location>
        <begin position="14"/>
        <end position="96"/>
    </location>
</feature>
<evidence type="ECO:0000256" key="2">
    <source>
        <dbReference type="ARBA" id="ARBA00023141"/>
    </source>
</evidence>
<evidence type="ECO:0000256" key="1">
    <source>
        <dbReference type="ARBA" id="ARBA00004871"/>
    </source>
</evidence>
<dbReference type="PANTHER" id="PTHR21089">
    <property type="entry name" value="SHIKIMATE DEHYDROGENASE"/>
    <property type="match status" value="1"/>
</dbReference>
<dbReference type="AlphaFoldDB" id="A0A135Z8T2"/>
<comment type="caution">
    <text evidence="4">The sequence shown here is derived from an EMBL/GenBank/DDBJ whole genome shotgun (WGS) entry which is preliminary data.</text>
</comment>
<comment type="pathway">
    <text evidence="1">Metabolic intermediate biosynthesis; chorismate biosynthesis; chorismate from D-erythrose 4-phosphate and phosphoenolpyruvate: step 4/7.</text>
</comment>
<gene>
    <name evidence="4" type="ORF">HMPREF3230_00442</name>
</gene>
<dbReference type="GO" id="GO:0005829">
    <property type="term" value="C:cytosol"/>
    <property type="evidence" value="ECO:0007669"/>
    <property type="project" value="TreeGrafter"/>
</dbReference>
<dbReference type="GO" id="GO:0019632">
    <property type="term" value="P:shikimate metabolic process"/>
    <property type="evidence" value="ECO:0007669"/>
    <property type="project" value="TreeGrafter"/>
</dbReference>
<dbReference type="PANTHER" id="PTHR21089:SF1">
    <property type="entry name" value="BIFUNCTIONAL 3-DEHYDROQUINATE DEHYDRATASE_SHIKIMATE DEHYDROGENASE, CHLOROPLASTIC"/>
    <property type="match status" value="1"/>
</dbReference>
<dbReference type="InterPro" id="IPR036291">
    <property type="entry name" value="NAD(P)-bd_dom_sf"/>
</dbReference>
<dbReference type="InterPro" id="IPR046346">
    <property type="entry name" value="Aminoacid_DH-like_N_sf"/>
</dbReference>
<evidence type="ECO:0000259" key="3">
    <source>
        <dbReference type="Pfam" id="PF08501"/>
    </source>
</evidence>
<dbReference type="GO" id="GO:0009073">
    <property type="term" value="P:aromatic amino acid family biosynthetic process"/>
    <property type="evidence" value="ECO:0007669"/>
    <property type="project" value="UniProtKB-KW"/>
</dbReference>
<dbReference type="Pfam" id="PF08501">
    <property type="entry name" value="Shikimate_dh_N"/>
    <property type="match status" value="1"/>
</dbReference>
<dbReference type="Proteomes" id="UP000070505">
    <property type="component" value="Unassembled WGS sequence"/>
</dbReference>
<dbReference type="GO" id="GO:0009423">
    <property type="term" value="P:chorismate biosynthetic process"/>
    <property type="evidence" value="ECO:0007669"/>
    <property type="project" value="TreeGrafter"/>
</dbReference>
<dbReference type="GO" id="GO:0004764">
    <property type="term" value="F:shikimate 3-dehydrogenase (NADP+) activity"/>
    <property type="evidence" value="ECO:0007669"/>
    <property type="project" value="InterPro"/>
</dbReference>